<dbReference type="InterPro" id="IPR009057">
    <property type="entry name" value="Homeodomain-like_sf"/>
</dbReference>
<dbReference type="SUPFAM" id="SSF46689">
    <property type="entry name" value="Homeodomain-like"/>
    <property type="match status" value="1"/>
</dbReference>
<evidence type="ECO:0000313" key="6">
    <source>
        <dbReference type="EMBL" id="EHR62554.1"/>
    </source>
</evidence>
<evidence type="ECO:0000256" key="2">
    <source>
        <dbReference type="ARBA" id="ARBA00023125"/>
    </source>
</evidence>
<dbReference type="PRINTS" id="PR00455">
    <property type="entry name" value="HTHTETR"/>
</dbReference>
<dbReference type="InterPro" id="IPR001647">
    <property type="entry name" value="HTH_TetR"/>
</dbReference>
<reference evidence="6 7" key="1">
    <citation type="submission" date="2011-11" db="EMBL/GenBank/DDBJ databases">
        <title>The Noncontiguous Finished sequence of Saccharomonospora cyanea NA-134.</title>
        <authorList>
            <consortium name="US DOE Joint Genome Institute"/>
            <person name="Lucas S."/>
            <person name="Han J."/>
            <person name="Lapidus A."/>
            <person name="Cheng J.-F."/>
            <person name="Goodwin L."/>
            <person name="Pitluck S."/>
            <person name="Peters L."/>
            <person name="Ovchinnikova G."/>
            <person name="Lu M."/>
            <person name="Detter J.C."/>
            <person name="Han C."/>
            <person name="Tapia R."/>
            <person name="Land M."/>
            <person name="Hauser L."/>
            <person name="Kyrpides N."/>
            <person name="Ivanova N."/>
            <person name="Pagani I."/>
            <person name="Brambilla E.-M."/>
            <person name="Klenk H.-P."/>
            <person name="Woyke T."/>
        </authorList>
    </citation>
    <scope>NUCLEOTIDE SEQUENCE [LARGE SCALE GENOMIC DNA]</scope>
    <source>
        <strain evidence="6 7">NA-134</strain>
    </source>
</reference>
<dbReference type="GO" id="GO:0003677">
    <property type="term" value="F:DNA binding"/>
    <property type="evidence" value="ECO:0007669"/>
    <property type="project" value="UniProtKB-UniRule"/>
</dbReference>
<evidence type="ECO:0000256" key="1">
    <source>
        <dbReference type="ARBA" id="ARBA00023015"/>
    </source>
</evidence>
<keyword evidence="2 4" id="KW-0238">DNA-binding</keyword>
<dbReference type="RefSeq" id="WP_005458423.1">
    <property type="nucleotide sequence ID" value="NZ_CM001440.1"/>
</dbReference>
<feature type="domain" description="HTH tetR-type" evidence="5">
    <location>
        <begin position="4"/>
        <end position="64"/>
    </location>
</feature>
<evidence type="ECO:0000259" key="5">
    <source>
        <dbReference type="PROSITE" id="PS50977"/>
    </source>
</evidence>
<organism evidence="6 7">
    <name type="scientific">Saccharomonospora cyanea NA-134</name>
    <dbReference type="NCBI Taxonomy" id="882082"/>
    <lineage>
        <taxon>Bacteria</taxon>
        <taxon>Bacillati</taxon>
        <taxon>Actinomycetota</taxon>
        <taxon>Actinomycetes</taxon>
        <taxon>Pseudonocardiales</taxon>
        <taxon>Pseudonocardiaceae</taxon>
        <taxon>Saccharomonospora</taxon>
    </lineage>
</organism>
<dbReference type="AlphaFoldDB" id="H5XFD1"/>
<dbReference type="Gene3D" id="1.10.357.10">
    <property type="entry name" value="Tetracycline Repressor, domain 2"/>
    <property type="match status" value="1"/>
</dbReference>
<evidence type="ECO:0000256" key="3">
    <source>
        <dbReference type="ARBA" id="ARBA00023163"/>
    </source>
</evidence>
<dbReference type="EMBL" id="CM001440">
    <property type="protein sequence ID" value="EHR62554.1"/>
    <property type="molecule type" value="Genomic_DNA"/>
</dbReference>
<dbReference type="HOGENOM" id="CLU_069356_23_1_11"/>
<accession>H5XFD1</accession>
<name>H5XFD1_9PSEU</name>
<dbReference type="eggNOG" id="COG1309">
    <property type="taxonomic scope" value="Bacteria"/>
</dbReference>
<keyword evidence="3" id="KW-0804">Transcription</keyword>
<dbReference type="Proteomes" id="UP000002791">
    <property type="component" value="Chromosome"/>
</dbReference>
<sequence>MDVEEATTRVLDAAEEQFYERGIQAVGMDAIRSRSGVSLKRLYQCFPSKDHIVAAYLRRRDDRWRTQLAEYVREHGDTAEGAILAVFDWLSEWFRRPEFRGCAFVNSFGELGGVSPVVAETARAHKKAVGAYLRQLVEPLDVSDPDGLAAQLAVLVEGATVVAAVTGDLDAARTSRACAEALLDAAGR</sequence>
<dbReference type="InterPro" id="IPR036271">
    <property type="entry name" value="Tet_transcr_reg_TetR-rel_C_sf"/>
</dbReference>
<evidence type="ECO:0000313" key="7">
    <source>
        <dbReference type="Proteomes" id="UP000002791"/>
    </source>
</evidence>
<proteinExistence type="predicted"/>
<protein>
    <submittedName>
        <fullName evidence="6">Transcriptional regulator</fullName>
    </submittedName>
</protein>
<dbReference type="PROSITE" id="PS50977">
    <property type="entry name" value="HTH_TETR_2"/>
    <property type="match status" value="1"/>
</dbReference>
<keyword evidence="1" id="KW-0805">Transcription regulation</keyword>
<dbReference type="OrthoDB" id="4214267at2"/>
<gene>
    <name evidence="6" type="ORF">SaccyDRAFT_3727</name>
</gene>
<dbReference type="SUPFAM" id="SSF48498">
    <property type="entry name" value="Tetracyclin repressor-like, C-terminal domain"/>
    <property type="match status" value="1"/>
</dbReference>
<feature type="DNA-binding region" description="H-T-H motif" evidence="4">
    <location>
        <begin position="27"/>
        <end position="46"/>
    </location>
</feature>
<dbReference type="Pfam" id="PF00440">
    <property type="entry name" value="TetR_N"/>
    <property type="match status" value="1"/>
</dbReference>
<evidence type="ECO:0000256" key="4">
    <source>
        <dbReference type="PROSITE-ProRule" id="PRU00335"/>
    </source>
</evidence>
<dbReference type="STRING" id="882082.SaccyDRAFT_3727"/>
<dbReference type="PANTHER" id="PTHR47506:SF3">
    <property type="entry name" value="HTH-TYPE TRANSCRIPTIONAL REGULATOR LMRA"/>
    <property type="match status" value="1"/>
</dbReference>
<keyword evidence="7" id="KW-1185">Reference proteome</keyword>
<dbReference type="PANTHER" id="PTHR47506">
    <property type="entry name" value="TRANSCRIPTIONAL REGULATORY PROTEIN"/>
    <property type="match status" value="1"/>
</dbReference>